<feature type="signal peptide" evidence="1">
    <location>
        <begin position="1"/>
        <end position="22"/>
    </location>
</feature>
<comment type="caution">
    <text evidence="3">The sequence shown here is derived from an EMBL/GenBank/DDBJ whole genome shotgun (WGS) entry which is preliminary data.</text>
</comment>
<organism evidence="3 4">
    <name type="scientific">Prymnesium parvum</name>
    <name type="common">Toxic golden alga</name>
    <dbReference type="NCBI Taxonomy" id="97485"/>
    <lineage>
        <taxon>Eukaryota</taxon>
        <taxon>Haptista</taxon>
        <taxon>Haptophyta</taxon>
        <taxon>Prymnesiophyceae</taxon>
        <taxon>Prymnesiales</taxon>
        <taxon>Prymnesiaceae</taxon>
        <taxon>Prymnesium</taxon>
    </lineage>
</organism>
<dbReference type="Pfam" id="PF00856">
    <property type="entry name" value="SET"/>
    <property type="match status" value="1"/>
</dbReference>
<dbReference type="GO" id="GO:0016279">
    <property type="term" value="F:protein-lysine N-methyltransferase activity"/>
    <property type="evidence" value="ECO:0007669"/>
    <property type="project" value="TreeGrafter"/>
</dbReference>
<dbReference type="CDD" id="cd10527">
    <property type="entry name" value="SET_LSMT"/>
    <property type="match status" value="1"/>
</dbReference>
<dbReference type="InterPro" id="IPR046341">
    <property type="entry name" value="SET_dom_sf"/>
</dbReference>
<feature type="chain" id="PRO_5044279136" description="SET domain-containing protein" evidence="1">
    <location>
        <begin position="23"/>
        <end position="514"/>
    </location>
</feature>
<protein>
    <recommendedName>
        <fullName evidence="2">SET domain-containing protein</fullName>
    </recommendedName>
</protein>
<dbReference type="InterPro" id="IPR050600">
    <property type="entry name" value="SETD3_SETD6_MTase"/>
</dbReference>
<evidence type="ECO:0000256" key="1">
    <source>
        <dbReference type="SAM" id="SignalP"/>
    </source>
</evidence>
<accession>A0AB34J956</accession>
<gene>
    <name evidence="3" type="ORF">AB1Y20_002853</name>
</gene>
<keyword evidence="4" id="KW-1185">Reference proteome</keyword>
<dbReference type="Proteomes" id="UP001515480">
    <property type="component" value="Unassembled WGS sequence"/>
</dbReference>
<sequence length="514" mass="54707">MAPLFLRAQCLVILAAASSSTALVSTHGSLVEWLSAIPGCVIGPVHVKTSLLGAGRGMVLSRSVLKDEELLVIPRTATISSRTAEADPVLGSELAKLCEAEGERAALAGYLAHQLLNSESETAFLPYVSTLPTRLSDASYPLWWSEEEVELLRGTYAHQELLTLLQEVEDVAAWLRTKVLCSDVERYGAKLVDEAVRAAYVSILSRAFGNAGEPGNTQVLIPLLDMIQHGPNSTVSYSSEDGSSCIVARASADLPAGTELIISYGEHPDFVFGLHFGFVPQLLEQSSSCYTVLKLELMGETMGLGLAEDIALGAQLAADEIREARSGGNGSSWREEDIRANPHAALADMLSWCGDDAEYPLQFGLSVEDLDALVHSRAARRRGGATEVQELVALAHCSRLCALAEDGSDDSVEVQQGSALVQLMLSGSIGPINDINAARLVVAAARKQLIALELGHRAASQASPDARSCCVDIALALRRSEELVLTRLCEGTDVGVNLFDIPGFAEAINSDLNS</sequence>
<feature type="domain" description="SET" evidence="2">
    <location>
        <begin position="43"/>
        <end position="265"/>
    </location>
</feature>
<evidence type="ECO:0000313" key="3">
    <source>
        <dbReference type="EMBL" id="KAL1518565.1"/>
    </source>
</evidence>
<dbReference type="EMBL" id="JBGBPQ010000010">
    <property type="protein sequence ID" value="KAL1518565.1"/>
    <property type="molecule type" value="Genomic_DNA"/>
</dbReference>
<name>A0AB34J956_PRYPA</name>
<reference evidence="3 4" key="1">
    <citation type="journal article" date="2024" name="Science">
        <title>Giant polyketide synthase enzymes in the biosynthesis of giant marine polyether toxins.</title>
        <authorList>
            <person name="Fallon T.R."/>
            <person name="Shende V.V."/>
            <person name="Wierzbicki I.H."/>
            <person name="Pendleton A.L."/>
            <person name="Watervoot N.F."/>
            <person name="Auber R.P."/>
            <person name="Gonzalez D.J."/>
            <person name="Wisecaver J.H."/>
            <person name="Moore B.S."/>
        </authorList>
    </citation>
    <scope>NUCLEOTIDE SEQUENCE [LARGE SCALE GENOMIC DNA]</scope>
    <source>
        <strain evidence="3 4">12B1</strain>
    </source>
</reference>
<dbReference type="AlphaFoldDB" id="A0AB34J956"/>
<dbReference type="PANTHER" id="PTHR13271:SF151">
    <property type="entry name" value="SET DOMAIN-CONTAINING PROTEIN 4"/>
    <property type="match status" value="1"/>
</dbReference>
<evidence type="ECO:0000259" key="2">
    <source>
        <dbReference type="PROSITE" id="PS50280"/>
    </source>
</evidence>
<dbReference type="SUPFAM" id="SSF82199">
    <property type="entry name" value="SET domain"/>
    <property type="match status" value="1"/>
</dbReference>
<dbReference type="Gene3D" id="3.90.1410.10">
    <property type="entry name" value="set domain protein methyltransferase, domain 1"/>
    <property type="match status" value="1"/>
</dbReference>
<evidence type="ECO:0000313" key="4">
    <source>
        <dbReference type="Proteomes" id="UP001515480"/>
    </source>
</evidence>
<dbReference type="PROSITE" id="PS50280">
    <property type="entry name" value="SET"/>
    <property type="match status" value="1"/>
</dbReference>
<dbReference type="PANTHER" id="PTHR13271">
    <property type="entry name" value="UNCHARACTERIZED PUTATIVE METHYLTRANSFERASE"/>
    <property type="match status" value="1"/>
</dbReference>
<keyword evidence="1" id="KW-0732">Signal</keyword>
<proteinExistence type="predicted"/>
<dbReference type="InterPro" id="IPR001214">
    <property type="entry name" value="SET_dom"/>
</dbReference>